<evidence type="ECO:0000313" key="2">
    <source>
        <dbReference type="Proteomes" id="UP000462435"/>
    </source>
</evidence>
<evidence type="ECO:0000313" key="1">
    <source>
        <dbReference type="EMBL" id="KAF1043222.1"/>
    </source>
</evidence>
<gene>
    <name evidence="1" type="ORF">GAK35_02314</name>
</gene>
<protein>
    <submittedName>
        <fullName evidence="1">Uncharacterized protein</fullName>
    </submittedName>
</protein>
<organism evidence="1 2">
    <name type="scientific">Herbaspirillum frisingense</name>
    <dbReference type="NCBI Taxonomy" id="92645"/>
    <lineage>
        <taxon>Bacteria</taxon>
        <taxon>Pseudomonadati</taxon>
        <taxon>Pseudomonadota</taxon>
        <taxon>Betaproteobacteria</taxon>
        <taxon>Burkholderiales</taxon>
        <taxon>Oxalobacteraceae</taxon>
        <taxon>Herbaspirillum</taxon>
    </lineage>
</organism>
<sequence>MSSIETGQRVVHFQPMTPICGNCQFERRDRCERENRTTRSCTKHGWFVMLSGTCINHQYRKTMKKEISK</sequence>
<dbReference type="EMBL" id="WNDX01000064">
    <property type="protein sequence ID" value="KAF1043222.1"/>
    <property type="molecule type" value="Genomic_DNA"/>
</dbReference>
<name>A0A7V8FWD5_9BURK</name>
<comment type="caution">
    <text evidence="1">The sequence shown here is derived from an EMBL/GenBank/DDBJ whole genome shotgun (WGS) entry which is preliminary data.</text>
</comment>
<reference evidence="2" key="1">
    <citation type="journal article" date="2020" name="MBio">
        <title>Horizontal gene transfer to a defensive symbiont with a reduced genome amongst a multipartite beetle microbiome.</title>
        <authorList>
            <person name="Waterworth S.C."/>
            <person name="Florez L.V."/>
            <person name="Rees E.R."/>
            <person name="Hertweck C."/>
            <person name="Kaltenpoth M."/>
            <person name="Kwan J.C."/>
        </authorList>
    </citation>
    <scope>NUCLEOTIDE SEQUENCE [LARGE SCALE GENOMIC DNA]</scope>
</reference>
<proteinExistence type="predicted"/>
<dbReference type="AlphaFoldDB" id="A0A7V8FWD5"/>
<dbReference type="Proteomes" id="UP000462435">
    <property type="component" value="Unassembled WGS sequence"/>
</dbReference>
<accession>A0A7V8FWD5</accession>